<name>A0A2L0UZ93_9CAUD</name>
<dbReference type="EMBL" id="MF403008">
    <property type="protein sequence ID" value="AUZ94872.1"/>
    <property type="molecule type" value="Genomic_DNA"/>
</dbReference>
<evidence type="ECO:0000313" key="2">
    <source>
        <dbReference type="Proteomes" id="UP000223025"/>
    </source>
</evidence>
<evidence type="ECO:0000313" key="1">
    <source>
        <dbReference type="EMBL" id="AUZ94872.1"/>
    </source>
</evidence>
<protein>
    <submittedName>
        <fullName evidence="1">Uncharacterized protein</fullName>
    </submittedName>
</protein>
<dbReference type="GeneID" id="40088063"/>
<keyword evidence="2" id="KW-1185">Reference proteome</keyword>
<dbReference type="KEGG" id="vg:40088063"/>
<dbReference type="Proteomes" id="UP000223025">
    <property type="component" value="Segment"/>
</dbReference>
<accession>A0A2L0UZ93</accession>
<organism evidence="1 2">
    <name type="scientific">Agrobacterium phage Atu_ph07</name>
    <dbReference type="NCBI Taxonomy" id="2024264"/>
    <lineage>
        <taxon>Viruses</taxon>
        <taxon>Duplodnaviria</taxon>
        <taxon>Heunggongvirae</taxon>
        <taxon>Uroviricota</taxon>
        <taxon>Caudoviricetes</taxon>
        <taxon>Polybotosvirus</taxon>
        <taxon>Polybotosvirus Atuph07</taxon>
    </lineage>
</organism>
<reference evidence="1 2" key="1">
    <citation type="submission" date="2017-06" db="EMBL/GenBank/DDBJ databases">
        <authorList>
            <person name="Kim H.J."/>
            <person name="Triplett B.A."/>
        </authorList>
    </citation>
    <scope>NUCLEOTIDE SEQUENCE [LARGE SCALE GENOMIC DNA]</scope>
</reference>
<sequence length="253" mass="29548">MRWDQLTEANVTKRNLVSFIKKNCSEYLRENPDWMNSPLYRGISDSEDIIIKNIRTDREPTDMKRYFHDLYDDTLKKAGFVARRSNSMFVTGRKSVADQYGYTMVIFPIGNFEYTWSSSYSDLLNVLPTIYLNGGIAFKNADKDVLTIDDLDLSPSELGDYKVPKKFSFNYMKDVIFKETGNNLRLWFRADDIDEVFQKLEIDQNVLIDNFKNYYSNNDLEDAIESGSEIMIAGTSYLAIEPDIFEQMKEKFK</sequence>
<dbReference type="RefSeq" id="YP_009611725.1">
    <property type="nucleotide sequence ID" value="NC_042013.1"/>
</dbReference>
<proteinExistence type="predicted"/>